<dbReference type="InterPro" id="IPR002559">
    <property type="entry name" value="Transposase_11"/>
</dbReference>
<dbReference type="SUPFAM" id="SSF53098">
    <property type="entry name" value="Ribonuclease H-like"/>
    <property type="match status" value="1"/>
</dbReference>
<dbReference type="Pfam" id="PF01609">
    <property type="entry name" value="DDE_Tnp_1"/>
    <property type="match status" value="1"/>
</dbReference>
<dbReference type="Proteomes" id="UP000315471">
    <property type="component" value="Unassembled WGS sequence"/>
</dbReference>
<dbReference type="GO" id="GO:0003677">
    <property type="term" value="F:DNA binding"/>
    <property type="evidence" value="ECO:0007669"/>
    <property type="project" value="InterPro"/>
</dbReference>
<comment type="caution">
    <text evidence="2">The sequence shown here is derived from an EMBL/GenBank/DDBJ whole genome shotgun (WGS) entry which is preliminary data.</text>
</comment>
<evidence type="ECO:0000313" key="2">
    <source>
        <dbReference type="EMBL" id="TWU38962.1"/>
    </source>
</evidence>
<protein>
    <submittedName>
        <fullName evidence="2">Transposase DDE domain protein</fullName>
    </submittedName>
</protein>
<dbReference type="EMBL" id="SJPY01000006">
    <property type="protein sequence ID" value="TWU38962.1"/>
    <property type="molecule type" value="Genomic_DNA"/>
</dbReference>
<dbReference type="AlphaFoldDB" id="A0A5C6DQQ2"/>
<dbReference type="InterPro" id="IPR012337">
    <property type="entry name" value="RNaseH-like_sf"/>
</dbReference>
<gene>
    <name evidence="2" type="ORF">Q31b_40400</name>
</gene>
<keyword evidence="3" id="KW-1185">Reference proteome</keyword>
<feature type="domain" description="Transposase IS4-like" evidence="1">
    <location>
        <begin position="18"/>
        <end position="191"/>
    </location>
</feature>
<dbReference type="GO" id="GO:0006313">
    <property type="term" value="P:DNA transposition"/>
    <property type="evidence" value="ECO:0007669"/>
    <property type="project" value="InterPro"/>
</dbReference>
<name>A0A5C6DQQ2_9BACT</name>
<evidence type="ECO:0000313" key="3">
    <source>
        <dbReference type="Proteomes" id="UP000315471"/>
    </source>
</evidence>
<evidence type="ECO:0000259" key="1">
    <source>
        <dbReference type="Pfam" id="PF01609"/>
    </source>
</evidence>
<reference evidence="2 3" key="1">
    <citation type="submission" date="2019-02" db="EMBL/GenBank/DDBJ databases">
        <title>Deep-cultivation of Planctomycetes and their phenomic and genomic characterization uncovers novel biology.</title>
        <authorList>
            <person name="Wiegand S."/>
            <person name="Jogler M."/>
            <person name="Boedeker C."/>
            <person name="Pinto D."/>
            <person name="Vollmers J."/>
            <person name="Rivas-Marin E."/>
            <person name="Kohn T."/>
            <person name="Peeters S.H."/>
            <person name="Heuer A."/>
            <person name="Rast P."/>
            <person name="Oberbeckmann S."/>
            <person name="Bunk B."/>
            <person name="Jeske O."/>
            <person name="Meyerdierks A."/>
            <person name="Storesund J.E."/>
            <person name="Kallscheuer N."/>
            <person name="Luecker S."/>
            <person name="Lage O.M."/>
            <person name="Pohl T."/>
            <person name="Merkel B.J."/>
            <person name="Hornburger P."/>
            <person name="Mueller R.-W."/>
            <person name="Bruemmer F."/>
            <person name="Labrenz M."/>
            <person name="Spormann A.M."/>
            <person name="Op Den Camp H."/>
            <person name="Overmann J."/>
            <person name="Amann R."/>
            <person name="Jetten M.S.M."/>
            <person name="Mascher T."/>
            <person name="Medema M.H."/>
            <person name="Devos D.P."/>
            <person name="Kaster A.-K."/>
            <person name="Ovreas L."/>
            <person name="Rohde M."/>
            <person name="Galperin M.Y."/>
            <person name="Jogler C."/>
        </authorList>
    </citation>
    <scope>NUCLEOTIDE SEQUENCE [LARGE SCALE GENOMIC DNA]</scope>
    <source>
        <strain evidence="2 3">Q31b</strain>
    </source>
</reference>
<organism evidence="2 3">
    <name type="scientific">Novipirellula aureliae</name>
    <dbReference type="NCBI Taxonomy" id="2527966"/>
    <lineage>
        <taxon>Bacteria</taxon>
        <taxon>Pseudomonadati</taxon>
        <taxon>Planctomycetota</taxon>
        <taxon>Planctomycetia</taxon>
        <taxon>Pirellulales</taxon>
        <taxon>Pirellulaceae</taxon>
        <taxon>Novipirellula</taxon>
    </lineage>
</organism>
<sequence length="268" mass="30734">MVTGLLIDLATAPYSRKGSGETTLLRQLKGSLRKGDLLVADSYYCTYWLIAMCKEIGVEVVMKNHHKRESHPIGAKQLSKSERITSWVRPPRPNWMTKKEYNKVPESISIRLCDQKIREAGSRYQSFTMATTMLDIEEHPAHWIRGLYRGRWLVEKDIQWIKCTMGLEHLRNQNPERIERELWAGLMTYNLVRVKMLQAGLTHTREARSLSFTETYQLLSTNWLLCACVGLSKPMKQASLLQSVCAVIGNRQDASSRAKTSAARRFSS</sequence>
<accession>A0A5C6DQQ2</accession>
<dbReference type="GO" id="GO:0004803">
    <property type="term" value="F:transposase activity"/>
    <property type="evidence" value="ECO:0007669"/>
    <property type="project" value="InterPro"/>
</dbReference>
<proteinExistence type="predicted"/>